<dbReference type="Proteomes" id="UP000765509">
    <property type="component" value="Unassembled WGS sequence"/>
</dbReference>
<feature type="region of interest" description="Disordered" evidence="1">
    <location>
        <begin position="71"/>
        <end position="98"/>
    </location>
</feature>
<reference evidence="2" key="1">
    <citation type="submission" date="2021-03" db="EMBL/GenBank/DDBJ databases">
        <title>Draft genome sequence of rust myrtle Austropuccinia psidii MF-1, a brazilian biotype.</title>
        <authorList>
            <person name="Quecine M.C."/>
            <person name="Pachon D.M.R."/>
            <person name="Bonatelli M.L."/>
            <person name="Correr F.H."/>
            <person name="Franceschini L.M."/>
            <person name="Leite T.F."/>
            <person name="Margarido G.R.A."/>
            <person name="Almeida C.A."/>
            <person name="Ferrarezi J.A."/>
            <person name="Labate C.A."/>
        </authorList>
    </citation>
    <scope>NUCLEOTIDE SEQUENCE</scope>
    <source>
        <strain evidence="2">MF-1</strain>
    </source>
</reference>
<accession>A0A9Q3CC06</accession>
<evidence type="ECO:0000256" key="1">
    <source>
        <dbReference type="SAM" id="MobiDB-lite"/>
    </source>
</evidence>
<name>A0A9Q3CC06_9BASI</name>
<sequence>MIFSRYGETHQTYRIMDMGKGNVKITHHVKFLSNSFPARNVNNNDSDRNLFILVPNRTDNASSDPINILRDSNSDHGTLSGNTPEPVKLTYSLTNAEN</sequence>
<keyword evidence="3" id="KW-1185">Reference proteome</keyword>
<evidence type="ECO:0000313" key="3">
    <source>
        <dbReference type="Proteomes" id="UP000765509"/>
    </source>
</evidence>
<gene>
    <name evidence="2" type="ORF">O181_020125</name>
</gene>
<dbReference type="AlphaFoldDB" id="A0A9Q3CC06"/>
<comment type="caution">
    <text evidence="2">The sequence shown here is derived from an EMBL/GenBank/DDBJ whole genome shotgun (WGS) entry which is preliminary data.</text>
</comment>
<proteinExistence type="predicted"/>
<organism evidence="2 3">
    <name type="scientific">Austropuccinia psidii MF-1</name>
    <dbReference type="NCBI Taxonomy" id="1389203"/>
    <lineage>
        <taxon>Eukaryota</taxon>
        <taxon>Fungi</taxon>
        <taxon>Dikarya</taxon>
        <taxon>Basidiomycota</taxon>
        <taxon>Pucciniomycotina</taxon>
        <taxon>Pucciniomycetes</taxon>
        <taxon>Pucciniales</taxon>
        <taxon>Sphaerophragmiaceae</taxon>
        <taxon>Austropuccinia</taxon>
    </lineage>
</organism>
<dbReference type="OrthoDB" id="2516903at2759"/>
<protein>
    <submittedName>
        <fullName evidence="2">Uncharacterized protein</fullName>
    </submittedName>
</protein>
<evidence type="ECO:0000313" key="2">
    <source>
        <dbReference type="EMBL" id="MBW0480410.1"/>
    </source>
</evidence>
<dbReference type="EMBL" id="AVOT02005961">
    <property type="protein sequence ID" value="MBW0480410.1"/>
    <property type="molecule type" value="Genomic_DNA"/>
</dbReference>